<dbReference type="Proteomes" id="UP000182652">
    <property type="component" value="Unassembled WGS sequence"/>
</dbReference>
<keyword evidence="2" id="KW-1185">Reference proteome</keyword>
<evidence type="ECO:0000313" key="1">
    <source>
        <dbReference type="EMBL" id="SEC89115.1"/>
    </source>
</evidence>
<dbReference type="EMBL" id="FNSN01000004">
    <property type="protein sequence ID" value="SEC89115.1"/>
    <property type="molecule type" value="Genomic_DNA"/>
</dbReference>
<sequence>MSLRDHYDHLVTTEASWNLSTSRPPEPLLDPRVLDGHRLSDGGGLPPSYGSFVRTFGWGRLFGLWLVYTPVPSGRADGLLGRGGALTTRLREEFSEWQQEGYDWAIEPDGAWDLPSRLEVFAMSENGDYLAWDTGSRDAEGELTIYLTSRFTSLTRIGDDLHEVVERLRPQDAGAKPGADFEPLEPVLL</sequence>
<reference evidence="1 2" key="1">
    <citation type="submission" date="2016-10" db="EMBL/GenBank/DDBJ databases">
        <authorList>
            <person name="de Groot N.N."/>
        </authorList>
    </citation>
    <scope>NUCLEOTIDE SEQUENCE [LARGE SCALE GENOMIC DNA]</scope>
    <source>
        <strain evidence="1 2">DSM 10495</strain>
    </source>
</reference>
<accession>A0A1H4W7D1</accession>
<protein>
    <recommendedName>
        <fullName evidence="3">SMI1/KNR4 family protein</fullName>
    </recommendedName>
</protein>
<dbReference type="SUPFAM" id="SSF160631">
    <property type="entry name" value="SMI1/KNR4-like"/>
    <property type="match status" value="1"/>
</dbReference>
<evidence type="ECO:0000313" key="2">
    <source>
        <dbReference type="Proteomes" id="UP000182652"/>
    </source>
</evidence>
<dbReference type="STRING" id="156980.SAMN04489745_3437"/>
<proteinExistence type="predicted"/>
<name>A0A1H4W7D1_9MICC</name>
<dbReference type="InterPro" id="IPR037883">
    <property type="entry name" value="Knr4/Smi1-like_sf"/>
</dbReference>
<dbReference type="AlphaFoldDB" id="A0A1H4W7D1"/>
<evidence type="ECO:0008006" key="3">
    <source>
        <dbReference type="Google" id="ProtNLM"/>
    </source>
</evidence>
<organism evidence="1 2">
    <name type="scientific">Arthrobacter woluwensis</name>
    <dbReference type="NCBI Taxonomy" id="156980"/>
    <lineage>
        <taxon>Bacteria</taxon>
        <taxon>Bacillati</taxon>
        <taxon>Actinomycetota</taxon>
        <taxon>Actinomycetes</taxon>
        <taxon>Micrococcales</taxon>
        <taxon>Micrococcaceae</taxon>
        <taxon>Arthrobacter</taxon>
    </lineage>
</organism>
<gene>
    <name evidence="1" type="ORF">SAMN04489745_3437</name>
</gene>